<dbReference type="EMBL" id="CP144101">
    <property type="protein sequence ID" value="WWC88239.1"/>
    <property type="molecule type" value="Genomic_DNA"/>
</dbReference>
<evidence type="ECO:0000313" key="3">
    <source>
        <dbReference type="Proteomes" id="UP001355207"/>
    </source>
</evidence>
<accession>A0AAX4JTU2</accession>
<proteinExistence type="predicted"/>
<dbReference type="Proteomes" id="UP001355207">
    <property type="component" value="Chromosome 4"/>
</dbReference>
<feature type="compositionally biased region" description="Polar residues" evidence="1">
    <location>
        <begin position="50"/>
        <end position="68"/>
    </location>
</feature>
<evidence type="ECO:0000256" key="1">
    <source>
        <dbReference type="SAM" id="MobiDB-lite"/>
    </source>
</evidence>
<name>A0AAX4JTU2_9TREE</name>
<sequence>MRYSQIQSVAEKKQSMRTNADRLKVLWELSNSSTNWESFEAKFDDESIGPLSTENPQDSTEELSTSGHGKTEIVNQQASVITSTSTSCPLIIMPTSTRERPSFLKSLRSLFGSSDEASINM</sequence>
<feature type="region of interest" description="Disordered" evidence="1">
    <location>
        <begin position="45"/>
        <end position="68"/>
    </location>
</feature>
<dbReference type="AlphaFoldDB" id="A0AAX4JTU2"/>
<dbReference type="RefSeq" id="XP_066075002.1">
    <property type="nucleotide sequence ID" value="XM_066218905.1"/>
</dbReference>
<gene>
    <name evidence="2" type="ORF">L201_003145</name>
</gene>
<keyword evidence="3" id="KW-1185">Reference proteome</keyword>
<evidence type="ECO:0000313" key="2">
    <source>
        <dbReference type="EMBL" id="WWC88239.1"/>
    </source>
</evidence>
<reference evidence="2 3" key="1">
    <citation type="submission" date="2024-01" db="EMBL/GenBank/DDBJ databases">
        <title>Comparative genomics of Cryptococcus and Kwoniella reveals pathogenesis evolution and contrasting modes of karyotype evolution via chromosome fusion or intercentromeric recombination.</title>
        <authorList>
            <person name="Coelho M.A."/>
            <person name="David-Palma M."/>
            <person name="Shea T."/>
            <person name="Bowers K."/>
            <person name="McGinley-Smith S."/>
            <person name="Mohammad A.W."/>
            <person name="Gnirke A."/>
            <person name="Yurkov A.M."/>
            <person name="Nowrousian M."/>
            <person name="Sun S."/>
            <person name="Cuomo C.A."/>
            <person name="Heitman J."/>
        </authorList>
    </citation>
    <scope>NUCLEOTIDE SEQUENCE [LARGE SCALE GENOMIC DNA]</scope>
    <source>
        <strain evidence="2 3">CBS 6074</strain>
    </source>
</reference>
<organism evidence="2 3">
    <name type="scientific">Kwoniella dendrophila CBS 6074</name>
    <dbReference type="NCBI Taxonomy" id="1295534"/>
    <lineage>
        <taxon>Eukaryota</taxon>
        <taxon>Fungi</taxon>
        <taxon>Dikarya</taxon>
        <taxon>Basidiomycota</taxon>
        <taxon>Agaricomycotina</taxon>
        <taxon>Tremellomycetes</taxon>
        <taxon>Tremellales</taxon>
        <taxon>Cryptococcaceae</taxon>
        <taxon>Kwoniella</taxon>
    </lineage>
</organism>
<dbReference type="GeneID" id="91093815"/>
<protein>
    <submittedName>
        <fullName evidence="2">Uncharacterized protein</fullName>
    </submittedName>
</protein>